<feature type="domain" description="RRM" evidence="6">
    <location>
        <begin position="65"/>
        <end position="144"/>
    </location>
</feature>
<dbReference type="Pfam" id="PF00076">
    <property type="entry name" value="RRM_1"/>
    <property type="match status" value="1"/>
</dbReference>
<dbReference type="GO" id="GO:0003723">
    <property type="term" value="F:RNA binding"/>
    <property type="evidence" value="ECO:0007669"/>
    <property type="project" value="UniProtKB-UniRule"/>
</dbReference>
<evidence type="ECO:0000256" key="3">
    <source>
        <dbReference type="ARBA" id="ARBA00023242"/>
    </source>
</evidence>
<dbReference type="OrthoDB" id="21643at2759"/>
<proteinExistence type="predicted"/>
<dbReference type="InterPro" id="IPR034138">
    <property type="entry name" value="NOP8_RRM"/>
</dbReference>
<dbReference type="GO" id="GO:0005730">
    <property type="term" value="C:nucleolus"/>
    <property type="evidence" value="ECO:0007669"/>
    <property type="project" value="UniProtKB-SubCell"/>
</dbReference>
<accession>A0A2H9TG15</accession>
<evidence type="ECO:0000313" key="7">
    <source>
        <dbReference type="EMBL" id="PJF16717.1"/>
    </source>
</evidence>
<keyword evidence="2 4" id="KW-0694">RNA-binding</keyword>
<evidence type="ECO:0000256" key="1">
    <source>
        <dbReference type="ARBA" id="ARBA00004604"/>
    </source>
</evidence>
<evidence type="ECO:0000256" key="2">
    <source>
        <dbReference type="ARBA" id="ARBA00022884"/>
    </source>
</evidence>
<dbReference type="SUPFAM" id="SSF54928">
    <property type="entry name" value="RNA-binding domain, RBD"/>
    <property type="match status" value="1"/>
</dbReference>
<reference evidence="7 8" key="1">
    <citation type="submission" date="2016-10" db="EMBL/GenBank/DDBJ databases">
        <title>The genome of Paramicrosporidium saccamoebae is the missing link in understanding Cryptomycota and Microsporidia evolution.</title>
        <authorList>
            <person name="Quandt C.A."/>
            <person name="Beaudet D."/>
            <person name="Corsaro D."/>
            <person name="Michel R."/>
            <person name="Corradi N."/>
            <person name="James T."/>
        </authorList>
    </citation>
    <scope>NUCLEOTIDE SEQUENCE [LARGE SCALE GENOMIC DNA]</scope>
    <source>
        <strain evidence="7 8">KSL3</strain>
    </source>
</reference>
<dbReference type="STRING" id="1246581.A0A2H9TG15"/>
<name>A0A2H9TG15_9FUNG</name>
<dbReference type="AlphaFoldDB" id="A0A2H9TG15"/>
<evidence type="ECO:0000256" key="5">
    <source>
        <dbReference type="SAM" id="MobiDB-lite"/>
    </source>
</evidence>
<dbReference type="PANTHER" id="PTHR48029:SF1">
    <property type="entry name" value="NUCLEOLAR PROTEIN 8"/>
    <property type="match status" value="1"/>
</dbReference>
<evidence type="ECO:0000259" key="6">
    <source>
        <dbReference type="PROSITE" id="PS50102"/>
    </source>
</evidence>
<dbReference type="Proteomes" id="UP000240830">
    <property type="component" value="Unassembled WGS sequence"/>
</dbReference>
<evidence type="ECO:0000313" key="8">
    <source>
        <dbReference type="Proteomes" id="UP000240830"/>
    </source>
</evidence>
<dbReference type="CDD" id="cd12226">
    <property type="entry name" value="RRM_NOL8"/>
    <property type="match status" value="1"/>
</dbReference>
<gene>
    <name evidence="7" type="ORF">PSACC_03464</name>
</gene>
<feature type="region of interest" description="Disordered" evidence="5">
    <location>
        <begin position="1"/>
        <end position="24"/>
    </location>
</feature>
<comment type="subcellular location">
    <subcellularLocation>
        <location evidence="1">Nucleus</location>
        <location evidence="1">Nucleolus</location>
    </subcellularLocation>
</comment>
<comment type="caution">
    <text evidence="7">The sequence shown here is derived from an EMBL/GenBank/DDBJ whole genome shotgun (WGS) entry which is preliminary data.</text>
</comment>
<dbReference type="InterPro" id="IPR035979">
    <property type="entry name" value="RBD_domain_sf"/>
</dbReference>
<dbReference type="SMART" id="SM00360">
    <property type="entry name" value="RRM"/>
    <property type="match status" value="1"/>
</dbReference>
<dbReference type="InterPro" id="IPR000504">
    <property type="entry name" value="RRM_dom"/>
</dbReference>
<evidence type="ECO:0000256" key="4">
    <source>
        <dbReference type="PROSITE-ProRule" id="PRU00176"/>
    </source>
</evidence>
<sequence>MKEIHPGTTDKRDETRGEGRGRLLEDLSPPDGVLVILGPDMGVYDRVPTRALMYLSVYILDFIGKRVFLGGLAPNITSKDLQERFQSFGTVSRIQVANDATGDFHRGFAHFDLQTSEAQWKRLVTAYNGSNWRGGKLRIDEARQDYMARLRENDAAPPPPVKRKRKLVRERGDKTLMTDALVDKRPDWKRSRYGRAVAMLKMRRPDGKMITIDPSHYKENIEKLFGSVKPLPISKLTWSVAEDATVNDSEAESLSDSDVEITRPASTSCSTVEQTKQADLSVEEEVGFSLSKLLGLEPSLPEEADADLKKLDENREAEVTLPTDTLIDLPSLLFNLSRLDSLPLEEYAFCRRCGREEAYTLWREKRAELRADFKARLKQAKKLARRKPVKH</sequence>
<dbReference type="EMBL" id="MTSL01000208">
    <property type="protein sequence ID" value="PJF16717.1"/>
    <property type="molecule type" value="Genomic_DNA"/>
</dbReference>
<organism evidence="7 8">
    <name type="scientific">Paramicrosporidium saccamoebae</name>
    <dbReference type="NCBI Taxonomy" id="1246581"/>
    <lineage>
        <taxon>Eukaryota</taxon>
        <taxon>Fungi</taxon>
        <taxon>Fungi incertae sedis</taxon>
        <taxon>Cryptomycota</taxon>
        <taxon>Cryptomycota incertae sedis</taxon>
        <taxon>Paramicrosporidium</taxon>
    </lineage>
</organism>
<dbReference type="PROSITE" id="PS50102">
    <property type="entry name" value="RRM"/>
    <property type="match status" value="1"/>
</dbReference>
<keyword evidence="3" id="KW-0539">Nucleus</keyword>
<dbReference type="Gene3D" id="3.30.70.330">
    <property type="match status" value="1"/>
</dbReference>
<dbReference type="PANTHER" id="PTHR48029">
    <property type="entry name" value="NUCLEOLAR PROTEIN 8"/>
    <property type="match status" value="1"/>
</dbReference>
<keyword evidence="8" id="KW-1185">Reference proteome</keyword>
<dbReference type="InterPro" id="IPR012677">
    <property type="entry name" value="Nucleotide-bd_a/b_plait_sf"/>
</dbReference>
<protein>
    <recommendedName>
        <fullName evidence="6">RRM domain-containing protein</fullName>
    </recommendedName>
</protein>